<feature type="domain" description="BPTI/Kunitz inhibitor" evidence="5">
    <location>
        <begin position="81"/>
        <end position="131"/>
    </location>
</feature>
<dbReference type="SUPFAM" id="SSF57362">
    <property type="entry name" value="BPTI-like"/>
    <property type="match status" value="2"/>
</dbReference>
<dbReference type="Gene3D" id="4.10.410.10">
    <property type="entry name" value="Pancreatic trypsin inhibitor Kunitz domain"/>
    <property type="match status" value="2"/>
</dbReference>
<evidence type="ECO:0000256" key="1">
    <source>
        <dbReference type="ARBA" id="ARBA00022690"/>
    </source>
</evidence>
<dbReference type="GO" id="GO:0005615">
    <property type="term" value="C:extracellular space"/>
    <property type="evidence" value="ECO:0007669"/>
    <property type="project" value="TreeGrafter"/>
</dbReference>
<sequence>MDALRFSAVLLILAVACFTTVSAGTCDKAKDEGTGNLHLTRHYFDSTTRTCETFIYKGSGVDDPFPNRFNTQPECENVCKCKLRKDPGTGESPRTRYYHNSDGSGCQQFQYLGRGGNANNFLSQSACINECE</sequence>
<dbReference type="Pfam" id="PF00014">
    <property type="entry name" value="Kunitz_BPTI"/>
    <property type="match status" value="2"/>
</dbReference>
<reference evidence="6" key="1">
    <citation type="journal article" date="2015" name="Mar. Biotechnol.">
        <title>High conopeptide diversity in Conus tribblei revealed through analysis of venom duct transcriptome using two high-throughput sequencing platforms.</title>
        <authorList>
            <person name="Barghi N."/>
            <person name="Concepcion G.P."/>
            <person name="Olivera B.M."/>
            <person name="Lluisma A.O."/>
        </authorList>
    </citation>
    <scope>NUCLEOTIDE SEQUENCE</scope>
    <source>
        <tissue evidence="6">Venom duct</tissue>
    </source>
</reference>
<evidence type="ECO:0000256" key="3">
    <source>
        <dbReference type="ARBA" id="ARBA00023157"/>
    </source>
</evidence>
<dbReference type="InterPro" id="IPR050098">
    <property type="entry name" value="TFPI/VKTCI-like"/>
</dbReference>
<evidence type="ECO:0000313" key="6">
    <source>
        <dbReference type="EMBL" id="JAG92870.1"/>
    </source>
</evidence>
<evidence type="ECO:0000259" key="5">
    <source>
        <dbReference type="PROSITE" id="PS50279"/>
    </source>
</evidence>
<dbReference type="EMBL" id="GCJM01000008">
    <property type="protein sequence ID" value="JAG92870.1"/>
    <property type="molecule type" value="Transcribed_RNA"/>
</dbReference>
<keyword evidence="2" id="KW-0722">Serine protease inhibitor</keyword>
<dbReference type="InterPro" id="IPR002223">
    <property type="entry name" value="Kunitz_BPTI"/>
</dbReference>
<accession>A0A0C9R794</accession>
<dbReference type="PROSITE" id="PS50279">
    <property type="entry name" value="BPTI_KUNITZ_2"/>
    <property type="match status" value="2"/>
</dbReference>
<dbReference type="InterPro" id="IPR036880">
    <property type="entry name" value="Kunitz_BPTI_sf"/>
</dbReference>
<keyword evidence="4" id="KW-0732">Signal</keyword>
<keyword evidence="3" id="KW-1015">Disulfide bond</keyword>
<feature type="signal peptide" evidence="4">
    <location>
        <begin position="1"/>
        <end position="23"/>
    </location>
</feature>
<dbReference type="SMART" id="SM00131">
    <property type="entry name" value="KU"/>
    <property type="match status" value="2"/>
</dbReference>
<evidence type="ECO:0000256" key="2">
    <source>
        <dbReference type="ARBA" id="ARBA00022900"/>
    </source>
</evidence>
<feature type="chain" id="PRO_5002218741" evidence="4">
    <location>
        <begin position="24"/>
        <end position="132"/>
    </location>
</feature>
<dbReference type="PROSITE" id="PS51257">
    <property type="entry name" value="PROKAR_LIPOPROTEIN"/>
    <property type="match status" value="1"/>
</dbReference>
<keyword evidence="1" id="KW-0646">Protease inhibitor</keyword>
<evidence type="ECO:0000256" key="4">
    <source>
        <dbReference type="SAM" id="SignalP"/>
    </source>
</evidence>
<dbReference type="PANTHER" id="PTHR10083">
    <property type="entry name" value="KUNITZ-TYPE PROTEASE INHIBITOR-RELATED"/>
    <property type="match status" value="1"/>
</dbReference>
<feature type="domain" description="BPTI/Kunitz inhibitor" evidence="5">
    <location>
        <begin position="26"/>
        <end position="79"/>
    </location>
</feature>
<name>A0A0C9R794_CONTD</name>
<protein>
    <submittedName>
        <fullName evidence="6">Ctr_75_N conopeptide</fullName>
    </submittedName>
</protein>
<organism evidence="6">
    <name type="scientific">Conus tribblei</name>
    <name type="common">Tribble's cone</name>
    <name type="synonym">Splinoconus tribblei</name>
    <dbReference type="NCBI Taxonomy" id="101761"/>
    <lineage>
        <taxon>Eukaryota</taxon>
        <taxon>Metazoa</taxon>
        <taxon>Spiralia</taxon>
        <taxon>Lophotrochozoa</taxon>
        <taxon>Mollusca</taxon>
        <taxon>Gastropoda</taxon>
        <taxon>Caenogastropoda</taxon>
        <taxon>Neogastropoda</taxon>
        <taxon>Conoidea</taxon>
        <taxon>Conidae</taxon>
        <taxon>Conus</taxon>
        <taxon>Splinoconus</taxon>
    </lineage>
</organism>
<dbReference type="CDD" id="cd22593">
    <property type="entry name" value="Kunitz_conkunitzin"/>
    <property type="match status" value="2"/>
</dbReference>
<dbReference type="PANTHER" id="PTHR10083:SF328">
    <property type="entry name" value="TISSUE FACTOR PATHWAY INHIBITOR"/>
    <property type="match status" value="1"/>
</dbReference>
<proteinExistence type="predicted"/>
<dbReference type="GO" id="GO:0004867">
    <property type="term" value="F:serine-type endopeptidase inhibitor activity"/>
    <property type="evidence" value="ECO:0007669"/>
    <property type="project" value="UniProtKB-KW"/>
</dbReference>
<dbReference type="AlphaFoldDB" id="A0A0C9R794"/>